<evidence type="ECO:0000256" key="2">
    <source>
        <dbReference type="ARBA" id="ARBA00022801"/>
    </source>
</evidence>
<keyword evidence="3" id="KW-1133">Transmembrane helix</keyword>
<dbReference type="RefSeq" id="WP_251801008.1">
    <property type="nucleotide sequence ID" value="NZ_JAMQOL010000038.1"/>
</dbReference>
<feature type="transmembrane region" description="Helical" evidence="3">
    <location>
        <begin position="83"/>
        <end position="108"/>
    </location>
</feature>
<evidence type="ECO:0000313" key="6">
    <source>
        <dbReference type="Proteomes" id="UP001523216"/>
    </source>
</evidence>
<feature type="transmembrane region" description="Helical" evidence="3">
    <location>
        <begin position="23"/>
        <end position="43"/>
    </location>
</feature>
<gene>
    <name evidence="5" type="ORF">LXN57_26920</name>
</gene>
<dbReference type="Pfam" id="PF12146">
    <property type="entry name" value="Hydrolase_4"/>
    <property type="match status" value="1"/>
</dbReference>
<evidence type="ECO:0000313" key="5">
    <source>
        <dbReference type="EMBL" id="MCM4081212.1"/>
    </source>
</evidence>
<dbReference type="PANTHER" id="PTHR22946:SF9">
    <property type="entry name" value="POLYKETIDE TRANSFERASE AF380"/>
    <property type="match status" value="1"/>
</dbReference>
<name>A0ABT0Y6V6_9ACTN</name>
<dbReference type="PANTHER" id="PTHR22946">
    <property type="entry name" value="DIENELACTONE HYDROLASE DOMAIN-CONTAINING PROTEIN-RELATED"/>
    <property type="match status" value="1"/>
</dbReference>
<feature type="transmembrane region" description="Helical" evidence="3">
    <location>
        <begin position="50"/>
        <end position="71"/>
    </location>
</feature>
<proteinExistence type="inferred from homology"/>
<dbReference type="EMBL" id="JAMQOL010000038">
    <property type="protein sequence ID" value="MCM4081212.1"/>
    <property type="molecule type" value="Genomic_DNA"/>
</dbReference>
<evidence type="ECO:0000256" key="3">
    <source>
        <dbReference type="SAM" id="Phobius"/>
    </source>
</evidence>
<evidence type="ECO:0000256" key="1">
    <source>
        <dbReference type="ARBA" id="ARBA00008645"/>
    </source>
</evidence>
<sequence length="376" mass="38699">MAVLLVLTVGAAAIVRKGEPLTRAAVATVVGLPAVATGAGIALPHLSKTGMSVVAVAGSVALVAGAALVSYGSVGLIRSTCGWWRVGTGAVLLAVTMIGLFTGGQAVAATNVPRTGLRVETPADRGFRYEDATFRTPDDVELAGWYLPAANRTGVILLHGAGSTRSDVLDHAAVLARHGYGVLMVDARGHGRSDGRAMDFGWYGDEDVAGAVSYLQGRPDVDPGRIAVIGLSMGGEEAIGAAATSPAIRAVVAEGATQRVAGDSAFLEDAYGVRGRIQRQVNGLTTALTDLLTDAQPPVTLRAAAAATALRPILLITAGEVPDETYAARFIQRGNLSVQVWKVEGAGHTQALRTHPDEWNRRVTAFIDGALGRAAG</sequence>
<protein>
    <submittedName>
        <fullName evidence="5">Alpha/beta fold hydrolase</fullName>
    </submittedName>
</protein>
<dbReference type="SUPFAM" id="SSF53474">
    <property type="entry name" value="alpha/beta-Hydrolases"/>
    <property type="match status" value="1"/>
</dbReference>
<dbReference type="InterPro" id="IPR029058">
    <property type="entry name" value="AB_hydrolase_fold"/>
</dbReference>
<keyword evidence="2 5" id="KW-0378">Hydrolase</keyword>
<keyword evidence="6" id="KW-1185">Reference proteome</keyword>
<comment type="caution">
    <text evidence="5">The sequence shown here is derived from an EMBL/GenBank/DDBJ whole genome shotgun (WGS) entry which is preliminary data.</text>
</comment>
<dbReference type="InterPro" id="IPR022742">
    <property type="entry name" value="Hydrolase_4"/>
</dbReference>
<feature type="domain" description="Serine aminopeptidase S33" evidence="4">
    <location>
        <begin position="152"/>
        <end position="263"/>
    </location>
</feature>
<dbReference type="Proteomes" id="UP001523216">
    <property type="component" value="Unassembled WGS sequence"/>
</dbReference>
<evidence type="ECO:0000259" key="4">
    <source>
        <dbReference type="Pfam" id="PF12146"/>
    </source>
</evidence>
<keyword evidence="3" id="KW-0472">Membrane</keyword>
<comment type="similarity">
    <text evidence="1">Belongs to the AB hydrolase superfamily.</text>
</comment>
<accession>A0ABT0Y6V6</accession>
<reference evidence="5 6" key="1">
    <citation type="submission" date="2022-06" db="EMBL/GenBank/DDBJ databases">
        <title>Actinoplanes abujensis sp. nov., isolated from Nigerian arid soil.</title>
        <authorList>
            <person name="Ding P."/>
        </authorList>
    </citation>
    <scope>NUCLEOTIDE SEQUENCE [LARGE SCALE GENOMIC DNA]</scope>
    <source>
        <strain evidence="6">TRM88002</strain>
    </source>
</reference>
<keyword evidence="3" id="KW-0812">Transmembrane</keyword>
<organism evidence="5 6">
    <name type="scientific">Paractinoplanes hotanensis</name>
    <dbReference type="NCBI Taxonomy" id="2906497"/>
    <lineage>
        <taxon>Bacteria</taxon>
        <taxon>Bacillati</taxon>
        <taxon>Actinomycetota</taxon>
        <taxon>Actinomycetes</taxon>
        <taxon>Micromonosporales</taxon>
        <taxon>Micromonosporaceae</taxon>
        <taxon>Paractinoplanes</taxon>
    </lineage>
</organism>
<dbReference type="Gene3D" id="3.40.50.1820">
    <property type="entry name" value="alpha/beta hydrolase"/>
    <property type="match status" value="1"/>
</dbReference>
<dbReference type="InterPro" id="IPR050261">
    <property type="entry name" value="FrsA_esterase"/>
</dbReference>
<dbReference type="GO" id="GO:0016787">
    <property type="term" value="F:hydrolase activity"/>
    <property type="evidence" value="ECO:0007669"/>
    <property type="project" value="UniProtKB-KW"/>
</dbReference>